<evidence type="ECO:0000313" key="8">
    <source>
        <dbReference type="Proteomes" id="UP001227101"/>
    </source>
</evidence>
<organism evidence="7 8">
    <name type="scientific">Amycolatopsis nalaikhensis</name>
    <dbReference type="NCBI Taxonomy" id="715472"/>
    <lineage>
        <taxon>Bacteria</taxon>
        <taxon>Bacillati</taxon>
        <taxon>Actinomycetota</taxon>
        <taxon>Actinomycetes</taxon>
        <taxon>Pseudonocardiales</taxon>
        <taxon>Pseudonocardiaceae</taxon>
        <taxon>Amycolatopsis</taxon>
    </lineage>
</organism>
<keyword evidence="4" id="KW-0274">FAD</keyword>
<dbReference type="InterPro" id="IPR006094">
    <property type="entry name" value="Oxid_FAD_bind_N"/>
</dbReference>
<name>A0ABY8XY64_9PSEU</name>
<sequence>MNILRPGQDGYAEEVAGFQTAVPSSPAVVVTAENADDVVAAVRYAAEHDLPVAVQATGHGLTAGTDGLLISTRRMTGVEIDADARTARVEAGVRWGAVIEAAAPHGLAPLSGSSPDVGVVGYTLSGGFGLMARRYGRAADHVRALDVVTADGELRRVEPGSDLFWALRGGRDSFGIVTAMEFALVPVTELYGGGLHFDTADLPAVLRAWRTWSMAAPDTLSTSIAVLPLPDLPMVPEPLRGKHVAHVRVAYLGDDGDELVAPLQAVAPTLTDSLRRMPFTESGSIAAEPPHPHGYHGTNATVTQLNDAMLDAVLEHAGPGAAVPTVLIVDRLGGALAEAPEQPGVGWDRSAEYVVRALSVVGDDGIEAVRRAHAKLFDALAPWSTGRLLPFVYGEHAPSEVAESVHPSGELARLREVKRRYDARGTLRPLAKGE</sequence>
<evidence type="ECO:0000313" key="7">
    <source>
        <dbReference type="EMBL" id="WIV60569.1"/>
    </source>
</evidence>
<proteinExistence type="inferred from homology"/>
<dbReference type="SUPFAM" id="SSF56176">
    <property type="entry name" value="FAD-binding/transporter-associated domain-like"/>
    <property type="match status" value="1"/>
</dbReference>
<dbReference type="PROSITE" id="PS51387">
    <property type="entry name" value="FAD_PCMH"/>
    <property type="match status" value="1"/>
</dbReference>
<dbReference type="PROSITE" id="PS00862">
    <property type="entry name" value="OX2_COVAL_FAD"/>
    <property type="match status" value="1"/>
</dbReference>
<reference evidence="7 8" key="1">
    <citation type="submission" date="2023-06" db="EMBL/GenBank/DDBJ databases">
        <authorList>
            <person name="Oyuntsetseg B."/>
            <person name="Kim S.B."/>
        </authorList>
    </citation>
    <scope>NUCLEOTIDE SEQUENCE [LARGE SCALE GENOMIC DNA]</scope>
    <source>
        <strain evidence="7 8">2-2</strain>
    </source>
</reference>
<dbReference type="InterPro" id="IPR050416">
    <property type="entry name" value="FAD-linked_Oxidoreductase"/>
</dbReference>
<evidence type="ECO:0000256" key="2">
    <source>
        <dbReference type="ARBA" id="ARBA00005466"/>
    </source>
</evidence>
<keyword evidence="8" id="KW-1185">Reference proteome</keyword>
<dbReference type="InterPro" id="IPR016166">
    <property type="entry name" value="FAD-bd_PCMH"/>
</dbReference>
<dbReference type="InterPro" id="IPR016167">
    <property type="entry name" value="FAD-bd_PCMH_sub1"/>
</dbReference>
<dbReference type="PANTHER" id="PTHR42973:SF39">
    <property type="entry name" value="FAD-BINDING PCMH-TYPE DOMAIN-CONTAINING PROTEIN"/>
    <property type="match status" value="1"/>
</dbReference>
<comment type="cofactor">
    <cofactor evidence="1">
        <name>FAD</name>
        <dbReference type="ChEBI" id="CHEBI:57692"/>
    </cofactor>
</comment>
<evidence type="ECO:0000259" key="6">
    <source>
        <dbReference type="PROSITE" id="PS51387"/>
    </source>
</evidence>
<dbReference type="Proteomes" id="UP001227101">
    <property type="component" value="Chromosome"/>
</dbReference>
<evidence type="ECO:0000256" key="3">
    <source>
        <dbReference type="ARBA" id="ARBA00022630"/>
    </source>
</evidence>
<gene>
    <name evidence="7" type="ORF">QP939_19170</name>
</gene>
<evidence type="ECO:0000256" key="1">
    <source>
        <dbReference type="ARBA" id="ARBA00001974"/>
    </source>
</evidence>
<evidence type="ECO:0000256" key="4">
    <source>
        <dbReference type="ARBA" id="ARBA00022827"/>
    </source>
</evidence>
<feature type="domain" description="FAD-binding PCMH-type" evidence="6">
    <location>
        <begin position="22"/>
        <end position="187"/>
    </location>
</feature>
<evidence type="ECO:0000256" key="5">
    <source>
        <dbReference type="ARBA" id="ARBA00023002"/>
    </source>
</evidence>
<dbReference type="Gene3D" id="3.30.43.10">
    <property type="entry name" value="Uridine Diphospho-n-acetylenolpyruvylglucosamine Reductase, domain 2"/>
    <property type="match status" value="1"/>
</dbReference>
<keyword evidence="3" id="KW-0285">Flavoprotein</keyword>
<dbReference type="RefSeq" id="WP_285458147.1">
    <property type="nucleotide sequence ID" value="NZ_CP127173.1"/>
</dbReference>
<dbReference type="Pfam" id="PF01565">
    <property type="entry name" value="FAD_binding_4"/>
    <property type="match status" value="1"/>
</dbReference>
<dbReference type="Gene3D" id="3.40.462.20">
    <property type="match status" value="1"/>
</dbReference>
<dbReference type="EMBL" id="CP127173">
    <property type="protein sequence ID" value="WIV60569.1"/>
    <property type="molecule type" value="Genomic_DNA"/>
</dbReference>
<comment type="similarity">
    <text evidence="2">Belongs to the oxygen-dependent FAD-linked oxidoreductase family.</text>
</comment>
<dbReference type="InterPro" id="IPR016169">
    <property type="entry name" value="FAD-bd_PCMH_sub2"/>
</dbReference>
<keyword evidence="5" id="KW-0560">Oxidoreductase</keyword>
<dbReference type="Gene3D" id="3.30.465.10">
    <property type="match status" value="1"/>
</dbReference>
<dbReference type="InterPro" id="IPR006093">
    <property type="entry name" value="Oxy_OxRdtase_FAD_BS"/>
</dbReference>
<accession>A0ABY8XY64</accession>
<protein>
    <submittedName>
        <fullName evidence="7">FAD-binding oxidoreductase</fullName>
    </submittedName>
</protein>
<dbReference type="PANTHER" id="PTHR42973">
    <property type="entry name" value="BINDING OXIDOREDUCTASE, PUTATIVE (AFU_ORTHOLOGUE AFUA_1G17690)-RELATED"/>
    <property type="match status" value="1"/>
</dbReference>
<dbReference type="InterPro" id="IPR036318">
    <property type="entry name" value="FAD-bd_PCMH-like_sf"/>
</dbReference>